<dbReference type="EMBL" id="VSTF01000003">
    <property type="protein sequence ID" value="TYL60967.1"/>
    <property type="molecule type" value="Genomic_DNA"/>
</dbReference>
<reference evidence="1" key="4">
    <citation type="submission" date="2020-02" db="EMBL/GenBank/DDBJ databases">
        <authorList>
            <person name="Littmann E."/>
            <person name="Sorbara M."/>
        </authorList>
    </citation>
    <scope>NUCLEOTIDE SEQUENCE</scope>
    <source>
        <strain evidence="1">MSK.17.79</strain>
    </source>
</reference>
<dbReference type="GeneID" id="41356762"/>
<evidence type="ECO:0000313" key="2">
    <source>
        <dbReference type="EMBL" id="TYL60967.1"/>
    </source>
</evidence>
<dbReference type="EMBL" id="JAAILW010000013">
    <property type="protein sequence ID" value="NSC27328.1"/>
    <property type="molecule type" value="Genomic_DNA"/>
</dbReference>
<dbReference type="InterPro" id="IPR014208">
    <property type="entry name" value="Spore_III_D"/>
</dbReference>
<accession>A0A5S4VP85</accession>
<reference evidence="1" key="3">
    <citation type="journal article" date="2020" name="Cell Host Microbe">
        <title>Functional and Genomic Variation between Human-Derived Isolates of Lachnospiraceae Reveals Inter- and Intra-Species Diversity.</title>
        <authorList>
            <person name="Sorbara M.T."/>
            <person name="Littmann E.R."/>
            <person name="Fontana E."/>
            <person name="Moody T.U."/>
            <person name="Kohout C.E."/>
            <person name="Gjonbalaj M."/>
            <person name="Eaton V."/>
            <person name="Seok R."/>
            <person name="Leiner I.M."/>
            <person name="Pamer E.G."/>
        </authorList>
    </citation>
    <scope>NUCLEOTIDE SEQUENCE</scope>
    <source>
        <strain evidence="1">MSK.17.79</strain>
    </source>
</reference>
<name>A0A5S4VP85_9FIRM</name>
<dbReference type="Proteomes" id="UP001193670">
    <property type="component" value="Unassembled WGS sequence"/>
</dbReference>
<dbReference type="AlphaFoldDB" id="A0A5S4VP85"/>
<reference evidence="2 3" key="2">
    <citation type="submission" date="2019-09" db="EMBL/GenBank/DDBJ databases">
        <title>Strain-level analysis of Eubacterium rectale using genomes from metagenomes.</title>
        <authorList>
            <person name="Karcher N."/>
            <person name="Segata N."/>
        </authorList>
    </citation>
    <scope>NUCLEOTIDE SEQUENCE [LARGE SCALE GENOMIC DNA]</scope>
    <source>
        <strain evidence="2 3">T3WBe13</strain>
    </source>
</reference>
<evidence type="ECO:0000313" key="3">
    <source>
        <dbReference type="Proteomes" id="UP000324327"/>
    </source>
</evidence>
<dbReference type="Pfam" id="PF12116">
    <property type="entry name" value="SpoIIID"/>
    <property type="match status" value="1"/>
</dbReference>
<dbReference type="Proteomes" id="UP000324327">
    <property type="component" value="Unassembled WGS sequence"/>
</dbReference>
<protein>
    <submittedName>
        <fullName evidence="2">Stage III sporulation protein D</fullName>
    </submittedName>
</protein>
<proteinExistence type="predicted"/>
<sequence length="80" mass="9916">MERWAYEYFRRQAIEDRCKQEAQWLIDNPKDSIRKVAREFCISKSQLHRDLHELRNIDDDLYVQCRNILRRHRRSGGKVR</sequence>
<gene>
    <name evidence="2" type="ORF">FYL31_04930</name>
    <name evidence="1" type="ORF">G4319_08190</name>
</gene>
<comment type="caution">
    <text evidence="2">The sequence shown here is derived from an EMBL/GenBank/DDBJ whole genome shotgun (WGS) entry which is preliminary data.</text>
</comment>
<dbReference type="RefSeq" id="WP_012744487.1">
    <property type="nucleotide sequence ID" value="NZ_JAAILW010000013.1"/>
</dbReference>
<evidence type="ECO:0000313" key="1">
    <source>
        <dbReference type="EMBL" id="NSC27328.1"/>
    </source>
</evidence>
<organism evidence="2 3">
    <name type="scientific">Agathobacter rectalis</name>
    <dbReference type="NCBI Taxonomy" id="39491"/>
    <lineage>
        <taxon>Bacteria</taxon>
        <taxon>Bacillati</taxon>
        <taxon>Bacillota</taxon>
        <taxon>Clostridia</taxon>
        <taxon>Lachnospirales</taxon>
        <taxon>Lachnospiraceae</taxon>
        <taxon>Agathobacter</taxon>
    </lineage>
</organism>
<reference evidence="2 3" key="1">
    <citation type="submission" date="2019-08" db="EMBL/GenBank/DDBJ databases">
        <authorList>
            <person name="Duncan S."/>
            <person name="Walker A."/>
        </authorList>
    </citation>
    <scope>NUCLEOTIDE SEQUENCE [LARGE SCALE GENOMIC DNA]</scope>
    <source>
        <strain evidence="2 3">T3WBe13</strain>
    </source>
</reference>